<feature type="transmembrane region" description="Helical" evidence="1">
    <location>
        <begin position="74"/>
        <end position="92"/>
    </location>
</feature>
<keyword evidence="3" id="KW-1185">Reference proteome</keyword>
<feature type="transmembrane region" description="Helical" evidence="1">
    <location>
        <begin position="6"/>
        <end position="29"/>
    </location>
</feature>
<dbReference type="InterPro" id="IPR007360">
    <property type="entry name" value="SirB"/>
</dbReference>
<dbReference type="PIRSF" id="PIRSF005610">
    <property type="entry name" value="SirB"/>
    <property type="match status" value="1"/>
</dbReference>
<name>A0ABR6ZMI8_9BURK</name>
<evidence type="ECO:0000256" key="1">
    <source>
        <dbReference type="SAM" id="Phobius"/>
    </source>
</evidence>
<evidence type="ECO:0000313" key="3">
    <source>
        <dbReference type="Proteomes" id="UP000650424"/>
    </source>
</evidence>
<dbReference type="EMBL" id="JACOGF010000002">
    <property type="protein sequence ID" value="MBC3916620.1"/>
    <property type="molecule type" value="Genomic_DNA"/>
</dbReference>
<dbReference type="Pfam" id="PF04247">
    <property type="entry name" value="SirB"/>
    <property type="match status" value="1"/>
</dbReference>
<feature type="transmembrane region" description="Helical" evidence="1">
    <location>
        <begin position="99"/>
        <end position="120"/>
    </location>
</feature>
<sequence length="127" mass="14128">MPVSYLAIKHLHMTCAALSGSLFLLRGIWMLRSSAMLTRRWVKVLPHVIDTVLLASALTMVFWSGQYPFRQDWLTAKLLALILYIVLGSIALKRGKTPAIRAVALLAALLVFAYILSVALTRQPIPL</sequence>
<protein>
    <submittedName>
        <fullName evidence="2">SirB2 family protein</fullName>
    </submittedName>
</protein>
<keyword evidence="1" id="KW-0812">Transmembrane</keyword>
<gene>
    <name evidence="2" type="ORF">H8L32_03895</name>
</gene>
<proteinExistence type="predicted"/>
<accession>A0ABR6ZMI8</accession>
<reference evidence="2 3" key="1">
    <citation type="submission" date="2020-08" db="EMBL/GenBank/DDBJ databases">
        <title>Novel species isolated from subtropical streams in China.</title>
        <authorList>
            <person name="Lu H."/>
        </authorList>
    </citation>
    <scope>NUCLEOTIDE SEQUENCE [LARGE SCALE GENOMIC DNA]</scope>
    <source>
        <strain evidence="2 3">CY18W</strain>
    </source>
</reference>
<feature type="transmembrane region" description="Helical" evidence="1">
    <location>
        <begin position="41"/>
        <end position="62"/>
    </location>
</feature>
<keyword evidence="1" id="KW-1133">Transmembrane helix</keyword>
<dbReference type="PANTHER" id="PTHR39594">
    <property type="entry name" value="PROTEIN YCHQ"/>
    <property type="match status" value="1"/>
</dbReference>
<keyword evidence="1" id="KW-0472">Membrane</keyword>
<dbReference type="Proteomes" id="UP000650424">
    <property type="component" value="Unassembled WGS sequence"/>
</dbReference>
<comment type="caution">
    <text evidence="2">The sequence shown here is derived from an EMBL/GenBank/DDBJ whole genome shotgun (WGS) entry which is preliminary data.</text>
</comment>
<evidence type="ECO:0000313" key="2">
    <source>
        <dbReference type="EMBL" id="MBC3916620.1"/>
    </source>
</evidence>
<dbReference type="PANTHER" id="PTHR39594:SF1">
    <property type="entry name" value="PROTEIN YCHQ"/>
    <property type="match status" value="1"/>
</dbReference>
<organism evidence="2 3">
    <name type="scientific">Undibacterium hunanense</name>
    <dbReference type="NCBI Taxonomy" id="2762292"/>
    <lineage>
        <taxon>Bacteria</taxon>
        <taxon>Pseudomonadati</taxon>
        <taxon>Pseudomonadota</taxon>
        <taxon>Betaproteobacteria</taxon>
        <taxon>Burkholderiales</taxon>
        <taxon>Oxalobacteraceae</taxon>
        <taxon>Undibacterium</taxon>
    </lineage>
</organism>